<keyword evidence="31" id="KW-1096">Inhibition of host JAK1 by virus</keyword>
<keyword evidence="18" id="KW-1114">Inhibition of host interferon signaling pathway by virus</keyword>
<evidence type="ECO:0000256" key="19">
    <source>
        <dbReference type="ARBA" id="ARBA00022833"/>
    </source>
</evidence>
<evidence type="ECO:0000256" key="18">
    <source>
        <dbReference type="ARBA" id="ARBA00022830"/>
    </source>
</evidence>
<keyword evidence="8" id="KW-0597">Phosphoprotein</keyword>
<evidence type="ECO:0000256" key="16">
    <source>
        <dbReference type="ARBA" id="ARBA00022801"/>
    </source>
</evidence>
<evidence type="ECO:0000256" key="27">
    <source>
        <dbReference type="ARBA" id="ARBA00023235"/>
    </source>
</evidence>
<evidence type="ECO:0000256" key="34">
    <source>
        <dbReference type="ARBA" id="ARBA00045019"/>
    </source>
</evidence>
<keyword evidence="22" id="KW-0805">Transcription regulation</keyword>
<evidence type="ECO:0000256" key="30">
    <source>
        <dbReference type="ARBA" id="ARBA00023309"/>
    </source>
</evidence>
<dbReference type="OrthoDB" id="14669at10239"/>
<dbReference type="Pfam" id="PF02380">
    <property type="entry name" value="Papo_T_antigen"/>
    <property type="match status" value="1"/>
</dbReference>
<dbReference type="Pfam" id="PF02217">
    <property type="entry name" value="T_Ag_DNA_bind"/>
    <property type="match status" value="1"/>
</dbReference>
<evidence type="ECO:0000256" key="10">
    <source>
        <dbReference type="ARBA" id="ARBA00022581"/>
    </source>
</evidence>
<evidence type="ECO:0000256" key="9">
    <source>
        <dbReference type="ARBA" id="ARBA00022562"/>
    </source>
</evidence>
<keyword evidence="12" id="KW-0235">DNA replication</keyword>
<dbReference type="PROSITE" id="PS51341">
    <property type="entry name" value="ZF_LTAG_D1"/>
    <property type="match status" value="1"/>
</dbReference>
<keyword evidence="19" id="KW-0862">Zinc</keyword>
<evidence type="ECO:0000313" key="43">
    <source>
        <dbReference type="Proteomes" id="UP000290440"/>
    </source>
</evidence>
<evidence type="ECO:0000256" key="33">
    <source>
        <dbReference type="ARBA" id="ARBA00034808"/>
    </source>
</evidence>
<dbReference type="SUPFAM" id="SSF46565">
    <property type="entry name" value="Chaperone J-domain"/>
    <property type="match status" value="1"/>
</dbReference>
<dbReference type="GO" id="GO:0016787">
    <property type="term" value="F:hydrolase activity"/>
    <property type="evidence" value="ECO:0007669"/>
    <property type="project" value="UniProtKB-KW"/>
</dbReference>
<dbReference type="Gene3D" id="1.10.287.110">
    <property type="entry name" value="DnaJ domain"/>
    <property type="match status" value="1"/>
</dbReference>
<evidence type="ECO:0000256" key="26">
    <source>
        <dbReference type="ARBA" id="ARBA00023200"/>
    </source>
</evidence>
<comment type="cofactor">
    <cofactor evidence="1">
        <name>Mg(2+)</name>
        <dbReference type="ChEBI" id="CHEBI:18420"/>
    </cofactor>
</comment>
<keyword evidence="15 37" id="KW-0863">Zinc-finger</keyword>
<comment type="catalytic activity">
    <reaction evidence="32">
        <text>Couples ATP hydrolysis with the unwinding of duplex DNA by translocating in the 3'-5' direction.</text>
        <dbReference type="EC" id="5.6.2.4"/>
    </reaction>
</comment>
<keyword evidence="17" id="KW-0347">Helicase</keyword>
<feature type="DNA-binding region" description="T-ag OBD" evidence="36">
    <location>
        <begin position="200"/>
        <end position="315"/>
    </location>
</feature>
<keyword evidence="26" id="KW-1035">Host cytoplasm</keyword>
<evidence type="ECO:0000256" key="17">
    <source>
        <dbReference type="ARBA" id="ARBA00022806"/>
    </source>
</evidence>
<evidence type="ECO:0000256" key="11">
    <source>
        <dbReference type="ARBA" id="ARBA00022632"/>
    </source>
</evidence>
<dbReference type="Pfam" id="PF06431">
    <property type="entry name" value="Polyoma_lg_T_C"/>
    <property type="match status" value="1"/>
</dbReference>
<evidence type="ECO:0000256" key="38">
    <source>
        <dbReference type="SAM" id="MobiDB-lite"/>
    </source>
</evidence>
<feature type="domain" description="SF3 helicase" evidence="39">
    <location>
        <begin position="462"/>
        <end position="624"/>
    </location>
</feature>
<keyword evidence="24" id="KW-0010">Activator</keyword>
<keyword evidence="43" id="KW-1185">Reference proteome</keyword>
<dbReference type="InterPro" id="IPR036092">
    <property type="entry name" value="Papo_T_antigensf"/>
</dbReference>
<keyword evidence="6" id="KW-1121">Modulation of host cell cycle by virus</keyword>
<keyword evidence="10" id="KW-0945">Host-virus interaction</keyword>
<evidence type="ECO:0000259" key="40">
    <source>
        <dbReference type="PROSITE" id="PS51287"/>
    </source>
</evidence>
<dbReference type="GO" id="GO:0005524">
    <property type="term" value="F:ATP binding"/>
    <property type="evidence" value="ECO:0007669"/>
    <property type="project" value="UniProtKB-KW"/>
</dbReference>
<dbReference type="GO" id="GO:0043138">
    <property type="term" value="F:3'-5' DNA helicase activity"/>
    <property type="evidence" value="ECO:0007669"/>
    <property type="project" value="UniProtKB-EC"/>
</dbReference>
<feature type="region of interest" description="Disordered" evidence="38">
    <location>
        <begin position="692"/>
        <end position="713"/>
    </location>
</feature>
<dbReference type="PIRSF" id="PIRSF003368">
    <property type="entry name" value="Large_T_antigen_polyomaV"/>
    <property type="match status" value="1"/>
</dbReference>
<dbReference type="SUPFAM" id="SSF161240">
    <property type="entry name" value="T-antigen specific domain-like"/>
    <property type="match status" value="1"/>
</dbReference>
<dbReference type="Gene3D" id="1.20.1050.70">
    <property type="entry name" value="Large T antigen, SV40, domain 3"/>
    <property type="match status" value="1"/>
</dbReference>
<evidence type="ECO:0000256" key="13">
    <source>
        <dbReference type="ARBA" id="ARBA00022723"/>
    </source>
</evidence>
<evidence type="ECO:0000256" key="14">
    <source>
        <dbReference type="ARBA" id="ARBA00022741"/>
    </source>
</evidence>
<dbReference type="InterPro" id="IPR037102">
    <property type="entry name" value="Znf_lg_T-Ag_D1_dom_sf"/>
</dbReference>
<evidence type="ECO:0000256" key="3">
    <source>
        <dbReference type="ARBA" id="ARBA00004192"/>
    </source>
</evidence>
<keyword evidence="29" id="KW-0899">Viral immunoevasion</keyword>
<organism evidence="42 43">
    <name type="scientific">Panthera leo polyomavirus 1</name>
    <dbReference type="NCBI Taxonomy" id="2170405"/>
    <lineage>
        <taxon>Viruses</taxon>
        <taxon>Monodnaviria</taxon>
        <taxon>Shotokuvirae</taxon>
        <taxon>Cossaviricota</taxon>
        <taxon>Papovaviricetes</taxon>
        <taxon>Sepolyvirales</taxon>
        <taxon>Polyomaviridae</taxon>
        <taxon>Betapolyomavirus</taxon>
        <taxon>Betapolyomavirus pantherae</taxon>
    </lineage>
</organism>
<dbReference type="SUPFAM" id="SSF55464">
    <property type="entry name" value="Origin of replication-binding domain, RBD-like"/>
    <property type="match status" value="1"/>
</dbReference>
<keyword evidence="20" id="KW-0067">ATP-binding</keyword>
<feature type="domain" description="T-ag OBD" evidence="40">
    <location>
        <begin position="200"/>
        <end position="315"/>
    </location>
</feature>
<dbReference type="InterPro" id="IPR014015">
    <property type="entry name" value="Helicase_SF3_DNA-vir"/>
</dbReference>
<keyword evidence="30" id="KW-1078">G1/S host cell cycle checkpoint dysregulation by virus</keyword>
<feature type="compositionally biased region" description="Polar residues" evidence="38">
    <location>
        <begin position="695"/>
        <end position="704"/>
    </location>
</feature>
<feature type="region of interest" description="Disordered" evidence="38">
    <location>
        <begin position="149"/>
        <end position="197"/>
    </location>
</feature>
<keyword evidence="23 36" id="KW-0238">DNA-binding</keyword>
<dbReference type="Gene3D" id="1.10.10.510">
    <property type="entry name" value="Zinc finger, large T-antigen D1 domain"/>
    <property type="match status" value="1"/>
</dbReference>
<dbReference type="SMART" id="SM00271">
    <property type="entry name" value="DnaJ"/>
    <property type="match status" value="1"/>
</dbReference>
<evidence type="ECO:0000259" key="39">
    <source>
        <dbReference type="PROSITE" id="PS51206"/>
    </source>
</evidence>
<dbReference type="GO" id="GO:0006260">
    <property type="term" value="P:DNA replication"/>
    <property type="evidence" value="ECO:0007669"/>
    <property type="project" value="UniProtKB-KW"/>
</dbReference>
<dbReference type="GO" id="GO:0003688">
    <property type="term" value="F:DNA replication origin binding"/>
    <property type="evidence" value="ECO:0007669"/>
    <property type="project" value="InterPro"/>
</dbReference>
<evidence type="ECO:0000256" key="21">
    <source>
        <dbReference type="ARBA" id="ARBA00022990"/>
    </source>
</evidence>
<evidence type="ECO:0000256" key="31">
    <source>
        <dbReference type="ARBA" id="ARBA00023318"/>
    </source>
</evidence>
<dbReference type="InterPro" id="IPR003354">
    <property type="entry name" value="Papo_T_antigen"/>
</dbReference>
<dbReference type="Gene3D" id="3.40.50.300">
    <property type="entry name" value="P-loop containing nucleotide triphosphate hydrolases"/>
    <property type="match status" value="1"/>
</dbReference>
<dbReference type="InterPro" id="IPR010932">
    <property type="entry name" value="Lg_T_Ag_Polyomavir_C"/>
</dbReference>
<protein>
    <recommendedName>
        <fullName evidence="5">Large T antigen</fullName>
        <ecNumber evidence="33">5.6.2.4</ecNumber>
    </recommendedName>
    <alternativeName>
        <fullName evidence="34">DNA 3'-5' helicase large T antigen</fullName>
    </alternativeName>
    <alternativeName>
        <fullName evidence="4">Small t antigen</fullName>
    </alternativeName>
</protein>
<dbReference type="KEGG" id="vg:41702066"/>
<evidence type="ECO:0000256" key="37">
    <source>
        <dbReference type="PROSITE-ProRule" id="PRU00671"/>
    </source>
</evidence>
<dbReference type="Gene3D" id="3.40.1310.20">
    <property type="match status" value="1"/>
</dbReference>
<evidence type="ECO:0000256" key="23">
    <source>
        <dbReference type="ARBA" id="ARBA00023125"/>
    </source>
</evidence>
<evidence type="ECO:0000256" key="15">
    <source>
        <dbReference type="ARBA" id="ARBA00022771"/>
    </source>
</evidence>
<keyword evidence="13" id="KW-0479">Metal-binding</keyword>
<keyword evidence="11" id="KW-1090">Inhibition of host innate immune response by virus</keyword>
<sequence>MDHILTREESKRLMELLNLPMTEYGNFPLMRRAFLKACKILHPDKGGNAEQAQELISLYRKLEESLPSLNPQESFTTDQVSVSSDTMGFYLKDWKACIKGNPLCMCLFCLLKESHSRKNKNRRPKIPPYGTPQWEAWWRDFNKDFDLSCDESMEDSDEGEPQPSTSQQQRRKRESPDDSTPGSQATPPKKPAQQEEKEIPEDLVEFLSKAILSNKTITSFLIYTTLEKSTLLYTRLLSRFKCTFISRHKFNCDGFVFLITPAKHRVSAINNFCINFCSVSFLKVCGVNKEVPLYQKLCETPYVLLTENIKGGLDAELFDIPEEAQRNVSWKMIADFASKTQCEDLYLLLGLYKEFASSVETCKKCDEKIIPDHYEHHKDHYSNACLFLDCKNQKAICQQAIDGVIASRRVETAQLSRKDQLSQRFEKLFEKMEVLFGARSNVDMTVYMAGVAWFDCLFPNQDIKDMIMEYLECIVDNIPKRRYWLFIGPVNTGKTTLAAALLDLCGGKALNINMPFDKINFELGVAIDQFSIVFEDVKGSRSENKDLPTGQGITNLDNLRDYLDGAVKVNLEKKHMNKKTQIFPPGIVTCNEYFIPLTLRVRFCRKIKFCFLRSQYFALKKTHQLSRYRVLQNGICLLLLLIYYCETEEFVEKLQSKVVYWKQRIDEEVGDSMFLKMKERCLAGQNILEDEEGANSEQNTQNSRDTAEESVIY</sequence>
<keyword evidence="14" id="KW-0547">Nucleotide-binding</keyword>
<keyword evidence="21" id="KW-0007">Acetylation</keyword>
<evidence type="ECO:0000256" key="5">
    <source>
        <dbReference type="ARBA" id="ARBA00018805"/>
    </source>
</evidence>
<evidence type="ECO:0000256" key="35">
    <source>
        <dbReference type="ARBA" id="ARBA00048988"/>
    </source>
</evidence>
<proteinExistence type="predicted"/>
<dbReference type="GO" id="GO:0039502">
    <property type="term" value="P:symbiont-mediated suppression of host type I interferon-mediated signaling pathway"/>
    <property type="evidence" value="ECO:0007669"/>
    <property type="project" value="UniProtKB-KW"/>
</dbReference>
<dbReference type="InterPro" id="IPR003133">
    <property type="entry name" value="T_Ag_DNA-bd"/>
</dbReference>
<dbReference type="InterPro" id="IPR017910">
    <property type="entry name" value="Znf_lg_T-Ag_D1-typ"/>
</dbReference>
<dbReference type="PROSITE" id="PS51206">
    <property type="entry name" value="SF3_HELICASE_1"/>
    <property type="match status" value="1"/>
</dbReference>
<dbReference type="InterPro" id="IPR036869">
    <property type="entry name" value="J_dom_sf"/>
</dbReference>
<dbReference type="GO" id="GO:0042025">
    <property type="term" value="C:host cell nucleus"/>
    <property type="evidence" value="ECO:0007669"/>
    <property type="project" value="UniProtKB-SubCell"/>
</dbReference>
<evidence type="ECO:0000256" key="36">
    <source>
        <dbReference type="PROSITE-ProRule" id="PRU00620"/>
    </source>
</evidence>
<keyword evidence="9" id="KW-1048">Host nucleus</keyword>
<evidence type="ECO:0000313" key="42">
    <source>
        <dbReference type="EMBL" id="AWD33768.1"/>
    </source>
</evidence>
<evidence type="ECO:0000256" key="25">
    <source>
        <dbReference type="ARBA" id="ARBA00023163"/>
    </source>
</evidence>
<dbReference type="GO" id="GO:0030430">
    <property type="term" value="C:host cell cytoplasm"/>
    <property type="evidence" value="ECO:0007669"/>
    <property type="project" value="UniProtKB-SubCell"/>
</dbReference>
<dbReference type="EMBL" id="MG701353">
    <property type="protein sequence ID" value="AWD33768.1"/>
    <property type="molecule type" value="Genomic_DNA"/>
</dbReference>
<evidence type="ECO:0000256" key="2">
    <source>
        <dbReference type="ARBA" id="ARBA00004147"/>
    </source>
</evidence>
<evidence type="ECO:0000256" key="7">
    <source>
        <dbReference type="ARBA" id="ARBA00022518"/>
    </source>
</evidence>
<dbReference type="GO" id="GO:0039576">
    <property type="term" value="P:symbiont-mediated suppression of host JAK-STAT cascade via inhibition of JAK1 activity"/>
    <property type="evidence" value="ECO:0007669"/>
    <property type="project" value="UniProtKB-KW"/>
</dbReference>
<evidence type="ECO:0000256" key="32">
    <source>
        <dbReference type="ARBA" id="ARBA00034617"/>
    </source>
</evidence>
<dbReference type="GO" id="GO:0008270">
    <property type="term" value="F:zinc ion binding"/>
    <property type="evidence" value="ECO:0007669"/>
    <property type="project" value="UniProtKB-KW"/>
</dbReference>
<dbReference type="RefSeq" id="YP_009553613.1">
    <property type="nucleotide sequence ID" value="NC_040822.1"/>
</dbReference>
<evidence type="ECO:0000256" key="20">
    <source>
        <dbReference type="ARBA" id="ARBA00022840"/>
    </source>
</evidence>
<dbReference type="Proteomes" id="UP000290440">
    <property type="component" value="Segment"/>
</dbReference>
<evidence type="ECO:0000256" key="29">
    <source>
        <dbReference type="ARBA" id="ARBA00023280"/>
    </source>
</evidence>
<dbReference type="GO" id="GO:0052170">
    <property type="term" value="P:symbiont-mediated suppression of host innate immune response"/>
    <property type="evidence" value="ECO:0007669"/>
    <property type="project" value="UniProtKB-KW"/>
</dbReference>
<keyword evidence="7" id="KW-0244">Early protein</keyword>
<dbReference type="EC" id="5.6.2.4" evidence="33"/>
<evidence type="ECO:0000256" key="8">
    <source>
        <dbReference type="ARBA" id="ARBA00022553"/>
    </source>
</evidence>
<accession>A0A2S1CJL8</accession>
<evidence type="ECO:0000256" key="12">
    <source>
        <dbReference type="ARBA" id="ARBA00022705"/>
    </source>
</evidence>
<dbReference type="PROSITE" id="PS51287">
    <property type="entry name" value="T_AG_OBD"/>
    <property type="match status" value="1"/>
</dbReference>
<evidence type="ECO:0000259" key="41">
    <source>
        <dbReference type="PROSITE" id="PS51341"/>
    </source>
</evidence>
<dbReference type="SUPFAM" id="SSF52540">
    <property type="entry name" value="P-loop containing nucleoside triphosphate hydrolases"/>
    <property type="match status" value="1"/>
</dbReference>
<dbReference type="InterPro" id="IPR016392">
    <property type="entry name" value="Lg_T_Ag_polyomavir"/>
</dbReference>
<evidence type="ECO:0000256" key="22">
    <source>
        <dbReference type="ARBA" id="ARBA00023015"/>
    </source>
</evidence>
<evidence type="ECO:0000256" key="28">
    <source>
        <dbReference type="ARBA" id="ARBA00023258"/>
    </source>
</evidence>
<comment type="subcellular location">
    <subcellularLocation>
        <location evidence="3">Host cytoplasm</location>
    </subcellularLocation>
    <subcellularLocation>
        <location evidence="2">Host nucleus</location>
    </subcellularLocation>
</comment>
<evidence type="ECO:0000256" key="1">
    <source>
        <dbReference type="ARBA" id="ARBA00001946"/>
    </source>
</evidence>
<evidence type="ECO:0000256" key="4">
    <source>
        <dbReference type="ARBA" id="ARBA00016539"/>
    </source>
</evidence>
<feature type="compositionally biased region" description="Acidic residues" evidence="38">
    <location>
        <begin position="149"/>
        <end position="160"/>
    </location>
</feature>
<keyword evidence="16" id="KW-0378">Hydrolase</keyword>
<evidence type="ECO:0000256" key="24">
    <source>
        <dbReference type="ARBA" id="ARBA00023159"/>
    </source>
</evidence>
<reference evidence="42 43" key="1">
    <citation type="submission" date="2017-12" db="EMBL/GenBank/DDBJ databases">
        <title>Identification of novel polyomaviruses in members of multiple mammalian orders.</title>
        <authorList>
            <person name="Ehlers B."/>
            <person name="Walter C."/>
            <person name="Liebmann S."/>
            <person name="Richter D."/>
            <person name="Ulrich R.G."/>
            <person name="Leendertz F.H."/>
            <person name="Calvignac-Spencer S."/>
        </authorList>
    </citation>
    <scope>NUCLEOTIDE SEQUENCE [LARGE SCALE GENOMIC DNA]</scope>
    <source>
        <strain evidence="42">3884</strain>
    </source>
</reference>
<dbReference type="GeneID" id="41702070"/>
<keyword evidence="28" id="KW-0922">Interferon antiviral system evasion</keyword>
<keyword evidence="25" id="KW-0804">Transcription</keyword>
<keyword evidence="27" id="KW-0413">Isomerase</keyword>
<comment type="catalytic activity">
    <reaction evidence="35">
        <text>ATP + H2O = ADP + phosphate + H(+)</text>
        <dbReference type="Rhea" id="RHEA:13065"/>
        <dbReference type="ChEBI" id="CHEBI:15377"/>
        <dbReference type="ChEBI" id="CHEBI:15378"/>
        <dbReference type="ChEBI" id="CHEBI:30616"/>
        <dbReference type="ChEBI" id="CHEBI:43474"/>
        <dbReference type="ChEBI" id="CHEBI:456216"/>
        <dbReference type="EC" id="5.6.2.4"/>
    </reaction>
</comment>
<dbReference type="GO" id="GO:0039645">
    <property type="term" value="P:symbiont-mediated perturbation of host cell cycle G1/S transition checkpoint"/>
    <property type="evidence" value="ECO:0007669"/>
    <property type="project" value="UniProtKB-KW"/>
</dbReference>
<name>A0A2S1CJL8_9POLY</name>
<dbReference type="InterPro" id="IPR001623">
    <property type="entry name" value="DnaJ_domain"/>
</dbReference>
<feature type="domain" description="T-ag D1-type" evidence="41">
    <location>
        <begin position="325"/>
        <end position="417"/>
    </location>
</feature>
<gene>
    <name evidence="42" type="primary">713T</name>
</gene>
<evidence type="ECO:0000256" key="6">
    <source>
        <dbReference type="ARBA" id="ARBA00022504"/>
    </source>
</evidence>
<dbReference type="InterPro" id="IPR027417">
    <property type="entry name" value="P-loop_NTPase"/>
</dbReference>